<evidence type="ECO:0000256" key="1">
    <source>
        <dbReference type="SAM" id="SignalP"/>
    </source>
</evidence>
<organism evidence="2 3">
    <name type="scientific">Bergeyella zoohelcum</name>
    <dbReference type="NCBI Taxonomy" id="1015"/>
    <lineage>
        <taxon>Bacteria</taxon>
        <taxon>Pseudomonadati</taxon>
        <taxon>Bacteroidota</taxon>
        <taxon>Flavobacteriia</taxon>
        <taxon>Flavobacteriales</taxon>
        <taxon>Weeksellaceae</taxon>
        <taxon>Bergeyella</taxon>
    </lineage>
</organism>
<dbReference type="Proteomes" id="UP000255515">
    <property type="component" value="Unassembled WGS sequence"/>
</dbReference>
<protein>
    <recommendedName>
        <fullName evidence="4">DUF4369 domain-containing protein</fullName>
    </recommendedName>
</protein>
<sequence>MIQKLLKTVYLVVMTASLSLLGQEHFDEIAKRKGYGKAEITLKDGTTKKGYIASHYFSNGIMRYNEKDHSNIWALSNETLYFFENPKLGFKKVHLKEVKYVVFSDYEDPTRLSFHEKLEVVRYNSKGQKKDKRDLVLLPLMIKGKLNLYGVTLNQRVFDGYLRLDSETDAYMPYDIGVADVFNMKKFRSKFYHVIKEVIKDCPEFNAMPQDELLDKYFSLYVSIKEYGEQTDNMLKESWKIAKQTGKTRSEKLEIALKNNVEKSSEGFRNFVTDFNEKCTQP</sequence>
<name>A0A376BYN8_9FLAO</name>
<dbReference type="RefSeq" id="WP_002664436.1">
    <property type="nucleotide sequence ID" value="NZ_UFTJ01000001.1"/>
</dbReference>
<evidence type="ECO:0000313" key="3">
    <source>
        <dbReference type="Proteomes" id="UP000255515"/>
    </source>
</evidence>
<reference evidence="2 3" key="1">
    <citation type="submission" date="2018-06" db="EMBL/GenBank/DDBJ databases">
        <authorList>
            <consortium name="Pathogen Informatics"/>
            <person name="Doyle S."/>
        </authorList>
    </citation>
    <scope>NUCLEOTIDE SEQUENCE [LARGE SCALE GENOMIC DNA]</scope>
    <source>
        <strain evidence="2 3">NCTC11661</strain>
    </source>
</reference>
<keyword evidence="1" id="KW-0732">Signal</keyword>
<evidence type="ECO:0008006" key="4">
    <source>
        <dbReference type="Google" id="ProtNLM"/>
    </source>
</evidence>
<dbReference type="AlphaFoldDB" id="A0A376BYN8"/>
<feature type="signal peptide" evidence="1">
    <location>
        <begin position="1"/>
        <end position="22"/>
    </location>
</feature>
<proteinExistence type="predicted"/>
<gene>
    <name evidence="2" type="ORF">NCTC11661_00246</name>
</gene>
<dbReference type="EMBL" id="UFTJ01000001">
    <property type="protein sequence ID" value="SSZ46601.1"/>
    <property type="molecule type" value="Genomic_DNA"/>
</dbReference>
<feature type="chain" id="PRO_5017012409" description="DUF4369 domain-containing protein" evidence="1">
    <location>
        <begin position="23"/>
        <end position="282"/>
    </location>
</feature>
<evidence type="ECO:0000313" key="2">
    <source>
        <dbReference type="EMBL" id="SSZ46601.1"/>
    </source>
</evidence>
<accession>A0A376BYN8</accession>